<comment type="caution">
    <text evidence="2">The sequence shown here is derived from an EMBL/GenBank/DDBJ whole genome shotgun (WGS) entry which is preliminary data.</text>
</comment>
<dbReference type="EMBL" id="CAJVPV010012155">
    <property type="protein sequence ID" value="CAG8667955.1"/>
    <property type="molecule type" value="Genomic_DNA"/>
</dbReference>
<reference evidence="2" key="1">
    <citation type="submission" date="2021-06" db="EMBL/GenBank/DDBJ databases">
        <authorList>
            <person name="Kallberg Y."/>
            <person name="Tangrot J."/>
            <person name="Rosling A."/>
        </authorList>
    </citation>
    <scope>NUCLEOTIDE SEQUENCE</scope>
    <source>
        <strain evidence="2">CL551</strain>
    </source>
</reference>
<dbReference type="Proteomes" id="UP000789342">
    <property type="component" value="Unassembled WGS sequence"/>
</dbReference>
<evidence type="ECO:0000313" key="2">
    <source>
        <dbReference type="EMBL" id="CAG8667955.1"/>
    </source>
</evidence>
<dbReference type="PANTHER" id="PTHR21357">
    <property type="entry name" value="FAM172 FAMILY PROTEIN HOMOLOG CG10038"/>
    <property type="match status" value="1"/>
</dbReference>
<proteinExistence type="predicted"/>
<organism evidence="2 3">
    <name type="scientific">Acaulospora morrowiae</name>
    <dbReference type="NCBI Taxonomy" id="94023"/>
    <lineage>
        <taxon>Eukaryota</taxon>
        <taxon>Fungi</taxon>
        <taxon>Fungi incertae sedis</taxon>
        <taxon>Mucoromycota</taxon>
        <taxon>Glomeromycotina</taxon>
        <taxon>Glomeromycetes</taxon>
        <taxon>Diversisporales</taxon>
        <taxon>Acaulosporaceae</taxon>
        <taxon>Acaulospora</taxon>
    </lineage>
</organism>
<evidence type="ECO:0000313" key="3">
    <source>
        <dbReference type="Proteomes" id="UP000789342"/>
    </source>
</evidence>
<evidence type="ECO:0000259" key="1">
    <source>
        <dbReference type="Pfam" id="PF22749"/>
    </source>
</evidence>
<feature type="non-terminal residue" evidence="2">
    <location>
        <position position="369"/>
    </location>
</feature>
<dbReference type="InterPro" id="IPR048263">
    <property type="entry name" value="Arb2"/>
</dbReference>
<dbReference type="GO" id="GO:0035197">
    <property type="term" value="F:siRNA binding"/>
    <property type="evidence" value="ECO:0007669"/>
    <property type="project" value="TreeGrafter"/>
</dbReference>
<sequence length="369" mass="42017">TKKPTYDIPRDLTELGYYIDADGKLKTIKDDQPYVFEVKEKAYNDALYEVIVGLLGEWIEDKLVNEVGMIRLLLPLGTNESDIHTKIYVTPDYQSNEKIVIFIPGTSNTVGIWSRRALFDKSVLEGSMITYTKRAISLGFAVIICNPNEIFWYKGKGVLILPKINAEFDSIPGNESPESHTQYVFKNIILPSAAQKIFIVANSYGGHCAVDAIQTYFEELKDRLMAIEFAASTHSIDFVKSNQLKIWIRENCRNWLMSDLPVGEEILDARFGCICLSANCEYNEYVTTSVIDYVFDFFVKNLSMQDIFHESMDEEEYDEENIHENLDNKVFTGDSLVNDVQDKIQFGDYTDYPIYPLSEKGSGSGSGWD</sequence>
<dbReference type="InterPro" id="IPR053858">
    <property type="entry name" value="Arb2_dom"/>
</dbReference>
<protein>
    <submittedName>
        <fullName evidence="2">13082_t:CDS:1</fullName>
    </submittedName>
</protein>
<dbReference type="GO" id="GO:0005634">
    <property type="term" value="C:nucleus"/>
    <property type="evidence" value="ECO:0007669"/>
    <property type="project" value="TreeGrafter"/>
</dbReference>
<gene>
    <name evidence="2" type="ORF">AMORRO_LOCUS10703</name>
</gene>
<dbReference type="AlphaFoldDB" id="A0A9N9EC65"/>
<dbReference type="PANTHER" id="PTHR21357:SF4">
    <property type="entry name" value="FAM172 FAMILY PROTEIN HOMOLOG CG10038"/>
    <property type="match status" value="1"/>
</dbReference>
<accession>A0A9N9EC65</accession>
<dbReference type="Pfam" id="PF22749">
    <property type="entry name" value="Arb2"/>
    <property type="match status" value="1"/>
</dbReference>
<dbReference type="OrthoDB" id="421951at2759"/>
<feature type="domain" description="Arb2" evidence="1">
    <location>
        <begin position="8"/>
        <end position="262"/>
    </location>
</feature>
<dbReference type="GO" id="GO:0031048">
    <property type="term" value="P:regulatory ncRNA-mediated heterochromatin formation"/>
    <property type="evidence" value="ECO:0007669"/>
    <property type="project" value="TreeGrafter"/>
</dbReference>
<keyword evidence="3" id="KW-1185">Reference proteome</keyword>
<name>A0A9N9EC65_9GLOM</name>